<organism evidence="1 2">
    <name type="scientific">Exidia glandulosa HHB12029</name>
    <dbReference type="NCBI Taxonomy" id="1314781"/>
    <lineage>
        <taxon>Eukaryota</taxon>
        <taxon>Fungi</taxon>
        <taxon>Dikarya</taxon>
        <taxon>Basidiomycota</taxon>
        <taxon>Agaricomycotina</taxon>
        <taxon>Agaricomycetes</taxon>
        <taxon>Auriculariales</taxon>
        <taxon>Exidiaceae</taxon>
        <taxon>Exidia</taxon>
    </lineage>
</organism>
<name>A0A166AWW9_EXIGL</name>
<dbReference type="AlphaFoldDB" id="A0A166AWW9"/>
<dbReference type="EMBL" id="KV425950">
    <property type="protein sequence ID" value="KZV95879.1"/>
    <property type="molecule type" value="Genomic_DNA"/>
</dbReference>
<dbReference type="Proteomes" id="UP000077266">
    <property type="component" value="Unassembled WGS sequence"/>
</dbReference>
<keyword evidence="2" id="KW-1185">Reference proteome</keyword>
<evidence type="ECO:0000313" key="2">
    <source>
        <dbReference type="Proteomes" id="UP000077266"/>
    </source>
</evidence>
<sequence>MPCFIMITLAKRLSHLRLVPRRRPTDVGSLIMISEAQHSVRILYTLSASASRSRNIPVWRSGSGALCAGLHLGLLSSSIPTAYNEPYAALSPPHLTAISSLYFNGDVLIPYRIIRADRVRAIDSAKYPGPAAPGPFLSTSASIAAA</sequence>
<evidence type="ECO:0000313" key="1">
    <source>
        <dbReference type="EMBL" id="KZV95879.1"/>
    </source>
</evidence>
<reference evidence="1 2" key="1">
    <citation type="journal article" date="2016" name="Mol. Biol. Evol.">
        <title>Comparative Genomics of Early-Diverging Mushroom-Forming Fungi Provides Insights into the Origins of Lignocellulose Decay Capabilities.</title>
        <authorList>
            <person name="Nagy L.G."/>
            <person name="Riley R."/>
            <person name="Tritt A."/>
            <person name="Adam C."/>
            <person name="Daum C."/>
            <person name="Floudas D."/>
            <person name="Sun H."/>
            <person name="Yadav J.S."/>
            <person name="Pangilinan J."/>
            <person name="Larsson K.H."/>
            <person name="Matsuura K."/>
            <person name="Barry K."/>
            <person name="Labutti K."/>
            <person name="Kuo R."/>
            <person name="Ohm R.A."/>
            <person name="Bhattacharya S.S."/>
            <person name="Shirouzu T."/>
            <person name="Yoshinaga Y."/>
            <person name="Martin F.M."/>
            <person name="Grigoriev I.V."/>
            <person name="Hibbett D.S."/>
        </authorList>
    </citation>
    <scope>NUCLEOTIDE SEQUENCE [LARGE SCALE GENOMIC DNA]</scope>
    <source>
        <strain evidence="1 2">HHB12029</strain>
    </source>
</reference>
<accession>A0A166AWW9</accession>
<proteinExistence type="predicted"/>
<protein>
    <submittedName>
        <fullName evidence="1">Uncharacterized protein</fullName>
    </submittedName>
</protein>
<dbReference type="InParanoid" id="A0A166AWW9"/>
<gene>
    <name evidence="1" type="ORF">EXIGLDRAFT_452514</name>
</gene>